<dbReference type="Proteomes" id="UP001320170">
    <property type="component" value="Unassembled WGS sequence"/>
</dbReference>
<dbReference type="InterPro" id="IPR025079">
    <property type="entry name" value="DUF3943"/>
</dbReference>
<evidence type="ECO:0000256" key="1">
    <source>
        <dbReference type="SAM" id="SignalP"/>
    </source>
</evidence>
<reference evidence="3 4" key="1">
    <citation type="journal article" date="2024" name="Pathogens">
        <title>Characterization of a Novel Species of Legionella Isolated from a Healthcare Facility: Legionella resiliens sp. nov.</title>
        <authorList>
            <person name="Cristino S."/>
            <person name="Pascale M.R."/>
            <person name="Marino F."/>
            <person name="Derelitto C."/>
            <person name="Salaris S."/>
            <person name="Orsini M."/>
            <person name="Squarzoni S."/>
            <person name="Grottola A."/>
            <person name="Girolamini L."/>
        </authorList>
    </citation>
    <scope>NUCLEOTIDE SEQUENCE [LARGE SCALE GENOMIC DNA]</scope>
    <source>
        <strain evidence="3 4">8cVS16</strain>
    </source>
</reference>
<keyword evidence="4" id="KW-1185">Reference proteome</keyword>
<sequence length="570" mass="65502">MELFNLFLMASFVTLFFLSNNSHASNPNSSIIAKEAPNKICHLPQYKKSSSAICQAKNQQVNTFCKRKNNYTIQETAFQVMFTKNHTTTQKNYLLAAGETVAFLIGYTIRYYNNHEFNAVDWDFTLHSSIKNRLNGSAVRFDDNLFATNRGHFFAGAGYYSIARLNGLNRFYSILYTAAASSIWEYVTEFREVVSINDQINTIWGGFVIGETYNEVIKIFQYLPSTPLNNALGCVFKAPKYFLDLFSVKIYKEAPRNYFDSNYSPWSMFDIYSGYFTTQYELPKLFSHSPANGKSNLSGVYFGLNTQLIDIPMFEQVGEVNDFLTDNVFGQLLFEDYYNSKFNTLNFFAKTTLGAYYSKKLSYDKRGYLKGHNLFIGPSVAVQIKMDDVLNDFYSALHLLGLTIDMTTYLNNFKIRSVLDIYGDFTMMNAYAFQRYKIDHDVQNEFSVLRNFGYYYGMGYTTDALFTVDYKRGQIGGGIININANMIPNRSRFFRPHTGCGGWCKKETTKLNLSDFRLNIYAWASFKLINHVKIQLSVQKNEITGKIRGWGKEQRSETSKAIALVYSLQN</sequence>
<evidence type="ECO:0000313" key="3">
    <source>
        <dbReference type="EMBL" id="MCE3533052.1"/>
    </source>
</evidence>
<comment type="caution">
    <text evidence="3">The sequence shown here is derived from an EMBL/GenBank/DDBJ whole genome shotgun (WGS) entry which is preliminary data.</text>
</comment>
<organism evidence="3 4">
    <name type="scientific">Legionella resiliens</name>
    <dbReference type="NCBI Taxonomy" id="2905958"/>
    <lineage>
        <taxon>Bacteria</taxon>
        <taxon>Pseudomonadati</taxon>
        <taxon>Pseudomonadota</taxon>
        <taxon>Gammaproteobacteria</taxon>
        <taxon>Legionellales</taxon>
        <taxon>Legionellaceae</taxon>
        <taxon>Legionella</taxon>
    </lineage>
</organism>
<accession>A0ABS8X6Z8</accession>
<dbReference type="EMBL" id="JAJTND010000004">
    <property type="protein sequence ID" value="MCE3533052.1"/>
    <property type="molecule type" value="Genomic_DNA"/>
</dbReference>
<feature type="signal peptide" evidence="1">
    <location>
        <begin position="1"/>
        <end position="24"/>
    </location>
</feature>
<feature type="domain" description="DUF3943" evidence="2">
    <location>
        <begin position="139"/>
        <end position="220"/>
    </location>
</feature>
<dbReference type="Pfam" id="PF13084">
    <property type="entry name" value="DUF3943"/>
    <property type="match status" value="1"/>
</dbReference>
<feature type="chain" id="PRO_5046152439" evidence="1">
    <location>
        <begin position="25"/>
        <end position="570"/>
    </location>
</feature>
<name>A0ABS8X6Z8_9GAMM</name>
<proteinExistence type="predicted"/>
<evidence type="ECO:0000259" key="2">
    <source>
        <dbReference type="Pfam" id="PF13084"/>
    </source>
</evidence>
<protein>
    <submittedName>
        <fullName evidence="3">DUF3943 domain-containing protein</fullName>
    </submittedName>
</protein>
<dbReference type="RefSeq" id="WP_182349776.1">
    <property type="nucleotide sequence ID" value="NZ_JAJSPM010000008.1"/>
</dbReference>
<gene>
    <name evidence="3" type="ORF">LXO92_11745</name>
</gene>
<evidence type="ECO:0000313" key="4">
    <source>
        <dbReference type="Proteomes" id="UP001320170"/>
    </source>
</evidence>
<keyword evidence="1" id="KW-0732">Signal</keyword>